<comment type="similarity">
    <text evidence="2">Belongs to the poly(A) polymerase family.</text>
</comment>
<dbReference type="GO" id="GO:0006397">
    <property type="term" value="P:mRNA processing"/>
    <property type="evidence" value="ECO:0007669"/>
    <property type="project" value="UniProtKB-KW"/>
</dbReference>
<sequence>MRQSVTKTTTKRQTGEGAYAGEKVVGYVQQAEFNAKAKGEKRGKSGKSIDTLQMDTHYADILFNDHLSLSDRSNLAYRLGGAIVHLNVERNLDLMENACQKTGREIQNASLLIVGLMKEQFGQMIEDFGKEHQQKTFSRFHLCLLWKMELSLDNLKKLLMSKANLDKLLDPEHLDSINCEELENVLSQAQRKGNKIELPQWTIDFGTYFSDLHFYGLHLSLNAEGTEKGFKMSDWLDQNKLDGETTIAHSLRTMHLRGEMGRIKEIKRRMVRHLISHFQLERLEMIHPIRMAPGHVDEQTMSTYYEMMFCQNIRLTEELLEYAILCSQIFAYFLHQKGAKTEENDANWWQKFVHSTRQIILFTNDAGATEKLAKKEDVLGTLHELWHNIKDGDNFDEKALRKGSKMGRELVENLAKCLMEIYAENKEFRKCFGEQRERRRTLEQMLRKAEKELGGRSAVPEQFWHIFEDKARETEKTTVPTKEPKPQQQKQGRSFADDSAMILLKINDICPDKRIPLKEKETEHYAKKELFSYTLMKQYVELLLADRQSVDKELETIESKAIIFYYLERVRGLFRKAIIVQPKMENEQFMALINNYLTQWESLMTECQQNAAGTANGWAQLVCKCYQFIHKLVTDKQLKEMNAEWHKLVGITVKEWNGTMLTELISENMMSWFGKSILLSDNGQKRQWHKMRCADAQNANALVAKFRKCRPLLDMFHLYTLIYLLSEFAEMRSIFCFETVDKIATMKQRMILLTSSSVLDRMEMLFPSVLRFNLLTNTQLISMLMDQFKYQSGTEEAQFIEARNVAPVLIGEILDYEDKLSKNMLKPLKNLPEMREILLHKIKATKRAFLSKLGTATYNKSVLREAICPPLFLYLRLKSIAMGISQIKRGTDLSQWQPNSACNTVEGVQRSFDETRVLFKFRICQFFANNPNDFRIFLQNLAENPGAKTKFLKLISADAVTKLLPDSHGNPLVEALWAADERAMDEVFYGNLQLGHLFLTFLTTYDSVQWLCYKIKLDLFIFVRWIDSQVTALLILGNSFSAQRCAKFWVRCKVLILQLYDRYFDEQMEEMPNLQIFQYHFLSHLNFYFEKILDGKIGAKKSEKAMNDELRKIVQNSQKVYEEDKMMDSFVSEEREQYERFEMVLTELRIKTVNELAHRNEYIKEALGHFLSKMKELPDFVGKDTVIQTWRAIASEHFEELGKKLEEKYGKKTAETKPKKKKPKRKKNKNGKTEAKKEDAEKETEAATDTVVTEEGSTVSGVGTNEEAKEGTEMSTVDVDTVEENMETANTEEETLENKNNCEINRAEKAVRNGHNESLAPVGGDDQRDEEDKSQQENTNEGSESAAAANGGTKLKEFADDDFLAQKYAQFVHTFMMEEQQNGDGICQLIRMLTVGAFVNEISHRLDAIEWMGGDQWQNVKKKRTFLWWKSILADQYSAADLVEQLYEFLREIWREMEEIIGRNLDKLAGNKKEQIENESDQRRGIELISRQINSRKFGRAIIGGKVKNWDKMPKNQKEKALLSLFGSHEDGTKNAENGNKIVGNFERKLELLEKAFAQQKLDQMLFEQYKNNDNLTLFIEMKDKINFNEKNSQVFPTEKWQELKFTEEENDGKLKEIEKLKSALKLRDSERKVAQKLLIKLDEIFNGWSAEAQFQPSVLHFLKNSVAKLEPICILPGGFDQKLVFGQATECDQSTREQCSDHSLYCTLCKALNVTFIQKYPKNDLIFVPMLQIEMGGVQIEVKFIEIPGFMHIPRIKFTARQMEVFLLKFGQNIENLENSDHFDEGVYWHEIGKRKELRKKYENDADKLKQFDQITELFNQSRTMALNRRALVKERKGTLFVLADFTMHLKLLELLLPKNDYLSMFSNKHNKFDGQFAAGILDKFRTIFAFLERWAQNNFIYCEDLGYLNGEMLLIMLAKVFLLFPDSSVTFLVDKFFLIYSKWKWPMAIQLTQIVPDKIVGEFLSWAPGKEWLWRRKLAWENLPKIMRKEKIKGIRKELAMALITPTFPERNVAEKVNVSSAKVVQNELNKAWDKMRRNGTDQRQQKEAIFEPIYENKFSEKYDHFIVVECKGPTHNVDKFNDFVGNRLRYELLEFVEKPLALWVRFCHVFPKVISPSSDECSGKKGNDSRNALCTRLWLVGIELEPKRPNNSFKSKMKTNLKKKFDERVKSDFQNGLFQNVWLKSEIAERKDLQKWGIDPKL</sequence>
<keyword evidence="6" id="KW-0547">Nucleotide-binding</keyword>
<evidence type="ECO:0000256" key="6">
    <source>
        <dbReference type="ARBA" id="ARBA00022741"/>
    </source>
</evidence>
<keyword evidence="7" id="KW-0067">ATP-binding</keyword>
<feature type="region of interest" description="Disordered" evidence="10">
    <location>
        <begin position="1308"/>
        <end position="1352"/>
    </location>
</feature>
<dbReference type="Gene3D" id="3.30.70.590">
    <property type="entry name" value="Poly(A) polymerase predicted RNA binding domain"/>
    <property type="match status" value="1"/>
</dbReference>
<dbReference type="Gene3D" id="1.10.1410.10">
    <property type="match status" value="1"/>
</dbReference>
<feature type="domain" description="Poly(A) polymerase central" evidence="11">
    <location>
        <begin position="1886"/>
        <end position="2054"/>
    </location>
</feature>
<dbReference type="GO" id="GO:0005524">
    <property type="term" value="F:ATP binding"/>
    <property type="evidence" value="ECO:0007669"/>
    <property type="project" value="UniProtKB-KW"/>
</dbReference>
<dbReference type="EMBL" id="JBICBT010000242">
    <property type="protein sequence ID" value="KAL3119556.1"/>
    <property type="molecule type" value="Genomic_DNA"/>
</dbReference>
<keyword evidence="5" id="KW-0808">Transferase</keyword>
<dbReference type="PANTHER" id="PTHR10682:SF10">
    <property type="entry name" value="POLYNUCLEOTIDE ADENYLYLTRANSFERASE"/>
    <property type="match status" value="1"/>
</dbReference>
<dbReference type="GO" id="GO:1990817">
    <property type="term" value="F:poly(A) RNA polymerase activity"/>
    <property type="evidence" value="ECO:0007669"/>
    <property type="project" value="UniProtKB-EC"/>
</dbReference>
<evidence type="ECO:0000256" key="1">
    <source>
        <dbReference type="ARBA" id="ARBA00004123"/>
    </source>
</evidence>
<dbReference type="Pfam" id="PF04928">
    <property type="entry name" value="PAP_central"/>
    <property type="match status" value="1"/>
</dbReference>
<dbReference type="EC" id="2.7.7.19" evidence="3"/>
<evidence type="ECO:0000256" key="7">
    <source>
        <dbReference type="ARBA" id="ARBA00022840"/>
    </source>
</evidence>
<feature type="compositionally biased region" description="Low complexity" evidence="10">
    <location>
        <begin position="477"/>
        <end position="491"/>
    </location>
</feature>
<evidence type="ECO:0000256" key="4">
    <source>
        <dbReference type="ARBA" id="ARBA00022664"/>
    </source>
</evidence>
<dbReference type="SUPFAM" id="SSF81631">
    <property type="entry name" value="PAP/OAS1 substrate-binding domain"/>
    <property type="match status" value="1"/>
</dbReference>
<evidence type="ECO:0000256" key="9">
    <source>
        <dbReference type="ARBA" id="ARBA00048830"/>
    </source>
</evidence>
<evidence type="ECO:0000256" key="10">
    <source>
        <dbReference type="SAM" id="MobiDB-lite"/>
    </source>
</evidence>
<feature type="compositionally biased region" description="Basic and acidic residues" evidence="10">
    <location>
        <begin position="1231"/>
        <end position="1245"/>
    </location>
</feature>
<feature type="region of interest" description="Disordered" evidence="10">
    <location>
        <begin position="473"/>
        <end position="494"/>
    </location>
</feature>
<keyword evidence="13" id="KW-1185">Reference proteome</keyword>
<comment type="caution">
    <text evidence="12">The sequence shown here is derived from an EMBL/GenBank/DDBJ whole genome shotgun (WGS) entry which is preliminary data.</text>
</comment>
<evidence type="ECO:0000259" key="11">
    <source>
        <dbReference type="Pfam" id="PF04928"/>
    </source>
</evidence>
<comment type="catalytic activity">
    <reaction evidence="9">
        <text>RNA(n) + ATP = RNA(n)-3'-adenine ribonucleotide + diphosphate</text>
        <dbReference type="Rhea" id="RHEA:11332"/>
        <dbReference type="Rhea" id="RHEA-COMP:14527"/>
        <dbReference type="Rhea" id="RHEA-COMP:17347"/>
        <dbReference type="ChEBI" id="CHEBI:30616"/>
        <dbReference type="ChEBI" id="CHEBI:33019"/>
        <dbReference type="ChEBI" id="CHEBI:140395"/>
        <dbReference type="ChEBI" id="CHEBI:173115"/>
        <dbReference type="EC" id="2.7.7.19"/>
    </reaction>
</comment>
<feature type="compositionally biased region" description="Basic residues" evidence="10">
    <location>
        <begin position="1218"/>
        <end position="1230"/>
    </location>
</feature>
<dbReference type="PANTHER" id="PTHR10682">
    <property type="entry name" value="POLY A POLYMERASE"/>
    <property type="match status" value="1"/>
</dbReference>
<dbReference type="GO" id="GO:0005634">
    <property type="term" value="C:nucleus"/>
    <property type="evidence" value="ECO:0007669"/>
    <property type="project" value="UniProtKB-SubCell"/>
</dbReference>
<keyword evidence="8" id="KW-0539">Nucleus</keyword>
<comment type="subcellular location">
    <subcellularLocation>
        <location evidence="1">Nucleus</location>
    </subcellularLocation>
</comment>
<evidence type="ECO:0000256" key="3">
    <source>
        <dbReference type="ARBA" id="ARBA00012388"/>
    </source>
</evidence>
<dbReference type="Proteomes" id="UP001620626">
    <property type="component" value="Unassembled WGS sequence"/>
</dbReference>
<organism evidence="12 13">
    <name type="scientific">Heterodera trifolii</name>
    <dbReference type="NCBI Taxonomy" id="157864"/>
    <lineage>
        <taxon>Eukaryota</taxon>
        <taxon>Metazoa</taxon>
        <taxon>Ecdysozoa</taxon>
        <taxon>Nematoda</taxon>
        <taxon>Chromadorea</taxon>
        <taxon>Rhabditida</taxon>
        <taxon>Tylenchina</taxon>
        <taxon>Tylenchomorpha</taxon>
        <taxon>Tylenchoidea</taxon>
        <taxon>Heteroderidae</taxon>
        <taxon>Heteroderinae</taxon>
        <taxon>Heterodera</taxon>
    </lineage>
</organism>
<evidence type="ECO:0000256" key="5">
    <source>
        <dbReference type="ARBA" id="ARBA00022679"/>
    </source>
</evidence>
<feature type="region of interest" description="Disordered" evidence="10">
    <location>
        <begin position="1209"/>
        <end position="1281"/>
    </location>
</feature>
<evidence type="ECO:0000313" key="13">
    <source>
        <dbReference type="Proteomes" id="UP001620626"/>
    </source>
</evidence>
<feature type="compositionally biased region" description="Low complexity" evidence="10">
    <location>
        <begin position="1337"/>
        <end position="1352"/>
    </location>
</feature>
<evidence type="ECO:0000256" key="8">
    <source>
        <dbReference type="ARBA" id="ARBA00023242"/>
    </source>
</evidence>
<evidence type="ECO:0000313" key="12">
    <source>
        <dbReference type="EMBL" id="KAL3119556.1"/>
    </source>
</evidence>
<gene>
    <name evidence="12" type="ORF">niasHT_010142</name>
</gene>
<evidence type="ECO:0000256" key="2">
    <source>
        <dbReference type="ARBA" id="ARBA00010912"/>
    </source>
</evidence>
<name>A0ABD2LWD0_9BILA</name>
<dbReference type="InterPro" id="IPR007012">
    <property type="entry name" value="PolA_pol_cen_dom"/>
</dbReference>
<proteinExistence type="inferred from homology"/>
<accession>A0ABD2LWD0</accession>
<reference evidence="12 13" key="1">
    <citation type="submission" date="2024-10" db="EMBL/GenBank/DDBJ databases">
        <authorList>
            <person name="Kim D."/>
        </authorList>
    </citation>
    <scope>NUCLEOTIDE SEQUENCE [LARGE SCALE GENOMIC DNA]</scope>
    <source>
        <strain evidence="12">BH-2024</strain>
    </source>
</reference>
<protein>
    <recommendedName>
        <fullName evidence="3">polynucleotide adenylyltransferase</fullName>
        <ecNumber evidence="3">2.7.7.19</ecNumber>
    </recommendedName>
</protein>
<keyword evidence="4" id="KW-0507">mRNA processing</keyword>